<gene>
    <name evidence="1" type="ORF">S01H1_44072</name>
</gene>
<sequence length="89" mass="9735">MMTRATLLLALLATVPAVLPGCMTRTVTYVIPPGIAVRPPPEPEKDYYRPLPPGVNALRKITDPTQLPDFRPAFVVDRAALLVALERSI</sequence>
<evidence type="ECO:0000313" key="1">
    <source>
        <dbReference type="EMBL" id="GAG04505.1"/>
    </source>
</evidence>
<dbReference type="AlphaFoldDB" id="X0UG26"/>
<comment type="caution">
    <text evidence="1">The sequence shown here is derived from an EMBL/GenBank/DDBJ whole genome shotgun (WGS) entry which is preliminary data.</text>
</comment>
<reference evidence="1" key="1">
    <citation type="journal article" date="2014" name="Front. Microbiol.">
        <title>High frequency of phylogenetically diverse reductive dehalogenase-homologous genes in deep subseafloor sedimentary metagenomes.</title>
        <authorList>
            <person name="Kawai M."/>
            <person name="Futagami T."/>
            <person name="Toyoda A."/>
            <person name="Takaki Y."/>
            <person name="Nishi S."/>
            <person name="Hori S."/>
            <person name="Arai W."/>
            <person name="Tsubouchi T."/>
            <person name="Morono Y."/>
            <person name="Uchiyama I."/>
            <person name="Ito T."/>
            <person name="Fujiyama A."/>
            <person name="Inagaki F."/>
            <person name="Takami H."/>
        </authorList>
    </citation>
    <scope>NUCLEOTIDE SEQUENCE</scope>
    <source>
        <strain evidence="1">Expedition CK06-06</strain>
    </source>
</reference>
<organism evidence="1">
    <name type="scientific">marine sediment metagenome</name>
    <dbReference type="NCBI Taxonomy" id="412755"/>
    <lineage>
        <taxon>unclassified sequences</taxon>
        <taxon>metagenomes</taxon>
        <taxon>ecological metagenomes</taxon>
    </lineage>
</organism>
<name>X0UG26_9ZZZZ</name>
<accession>X0UG26</accession>
<feature type="non-terminal residue" evidence="1">
    <location>
        <position position="89"/>
    </location>
</feature>
<proteinExistence type="predicted"/>
<protein>
    <submittedName>
        <fullName evidence="1">Uncharacterized protein</fullName>
    </submittedName>
</protein>
<dbReference type="EMBL" id="BARS01028100">
    <property type="protein sequence ID" value="GAG04505.1"/>
    <property type="molecule type" value="Genomic_DNA"/>
</dbReference>